<dbReference type="GO" id="GO:0008233">
    <property type="term" value="F:peptidase activity"/>
    <property type="evidence" value="ECO:0007669"/>
    <property type="project" value="UniProtKB-KW"/>
</dbReference>
<keyword evidence="3 5" id="KW-1133">Transmembrane helix</keyword>
<dbReference type="PANTHER" id="PTHR43019">
    <property type="entry name" value="SERINE ENDOPROTEASE DEGS"/>
    <property type="match status" value="1"/>
</dbReference>
<dbReference type="EMBL" id="JBIQWL010000002">
    <property type="protein sequence ID" value="MFH8250408.1"/>
    <property type="molecule type" value="Genomic_DNA"/>
</dbReference>
<sequence length="391" mass="39466">MVVVDVVLIVVLILAVLVGAQRGLVASAGTLLGLLAGGIAAYWLAPIVNDAWPWQVWRPFVVLVLVLALLATGGALGATIGAALRRGVDRTTPLRVVDRVLGSLASVIVAALALSLVGSSIAATGAPTLAPAIASSQVLRTIDRLTPPPVAEALAQLRSVVLGDALPRFGNLLGGVASPTQPPIDLADPDLERAAASVVRVSGTAYACGISSTGSGFVIADDRVVTNAHVVAGVDAPVVEVPGGAAREGRIVYFDPVNDLALIAVDGLDAAPLRLGSTLTPGAAAVVQGYPYGGPFTQTNADVLSTGTVEMPDIYSTRTEPREIYSLQAAVRPGNSGGPLLTGDGVVAGIVFARGENDDSRGYAMTMAELDPVAQEAPGLDAPVSTGACTG</sequence>
<dbReference type="GO" id="GO:0006508">
    <property type="term" value="P:proteolysis"/>
    <property type="evidence" value="ECO:0007669"/>
    <property type="project" value="UniProtKB-KW"/>
</dbReference>
<dbReference type="Proteomes" id="UP001610861">
    <property type="component" value="Unassembled WGS sequence"/>
</dbReference>
<organism evidence="6 7">
    <name type="scientific">Microbacterium alkaliflavum</name>
    <dbReference type="NCBI Taxonomy" id="3248839"/>
    <lineage>
        <taxon>Bacteria</taxon>
        <taxon>Bacillati</taxon>
        <taxon>Actinomycetota</taxon>
        <taxon>Actinomycetes</taxon>
        <taxon>Micrococcales</taxon>
        <taxon>Microbacteriaceae</taxon>
        <taxon>Microbacterium</taxon>
    </lineage>
</organism>
<evidence type="ECO:0000256" key="1">
    <source>
        <dbReference type="ARBA" id="ARBA00004141"/>
    </source>
</evidence>
<evidence type="ECO:0000313" key="6">
    <source>
        <dbReference type="EMBL" id="MFH8250408.1"/>
    </source>
</evidence>
<dbReference type="Gene3D" id="2.40.10.10">
    <property type="entry name" value="Trypsin-like serine proteases"/>
    <property type="match status" value="2"/>
</dbReference>
<protein>
    <submittedName>
        <fullName evidence="6">MarP family serine protease</fullName>
        <ecNumber evidence="6">3.4.21.-</ecNumber>
    </submittedName>
</protein>
<dbReference type="PRINTS" id="PR00834">
    <property type="entry name" value="PROTEASES2C"/>
</dbReference>
<dbReference type="InterPro" id="IPR001940">
    <property type="entry name" value="Peptidase_S1C"/>
</dbReference>
<feature type="transmembrane region" description="Helical" evidence="5">
    <location>
        <begin position="31"/>
        <end position="48"/>
    </location>
</feature>
<proteinExistence type="predicted"/>
<evidence type="ECO:0000256" key="5">
    <source>
        <dbReference type="SAM" id="Phobius"/>
    </source>
</evidence>
<keyword evidence="4 5" id="KW-0472">Membrane</keyword>
<feature type="transmembrane region" description="Helical" evidence="5">
    <location>
        <begin position="96"/>
        <end position="117"/>
    </location>
</feature>
<dbReference type="InterPro" id="IPR003825">
    <property type="entry name" value="Colicin-V_CvpA"/>
</dbReference>
<evidence type="ECO:0000313" key="7">
    <source>
        <dbReference type="Proteomes" id="UP001610861"/>
    </source>
</evidence>
<dbReference type="InterPro" id="IPR047680">
    <property type="entry name" value="MarP-like"/>
</dbReference>
<evidence type="ECO:0000256" key="2">
    <source>
        <dbReference type="ARBA" id="ARBA00022692"/>
    </source>
</evidence>
<evidence type="ECO:0000256" key="3">
    <source>
        <dbReference type="ARBA" id="ARBA00022989"/>
    </source>
</evidence>
<keyword evidence="7" id="KW-1185">Reference proteome</keyword>
<comment type="subcellular location">
    <subcellularLocation>
        <location evidence="1">Membrane</location>
        <topology evidence="1">Multi-pass membrane protein</topology>
    </subcellularLocation>
</comment>
<feature type="transmembrane region" description="Helical" evidence="5">
    <location>
        <begin position="6"/>
        <end position="24"/>
    </location>
</feature>
<feature type="transmembrane region" description="Helical" evidence="5">
    <location>
        <begin position="60"/>
        <end position="84"/>
    </location>
</feature>
<keyword evidence="2 5" id="KW-0812">Transmembrane</keyword>
<dbReference type="NCBIfam" id="NF033740">
    <property type="entry name" value="MarP_fam_protase"/>
    <property type="match status" value="1"/>
</dbReference>
<evidence type="ECO:0000256" key="4">
    <source>
        <dbReference type="ARBA" id="ARBA00023136"/>
    </source>
</evidence>
<dbReference type="Pfam" id="PF13365">
    <property type="entry name" value="Trypsin_2"/>
    <property type="match status" value="1"/>
</dbReference>
<dbReference type="InterPro" id="IPR043504">
    <property type="entry name" value="Peptidase_S1_PA_chymotrypsin"/>
</dbReference>
<dbReference type="Pfam" id="PF02674">
    <property type="entry name" value="Colicin_V"/>
    <property type="match status" value="1"/>
</dbReference>
<gene>
    <name evidence="6" type="ORF">ACH3VR_08605</name>
</gene>
<name>A0ABW7Q8C0_9MICO</name>
<dbReference type="RefSeq" id="WP_396640341.1">
    <property type="nucleotide sequence ID" value="NZ_JBIQWL010000002.1"/>
</dbReference>
<reference evidence="6 7" key="1">
    <citation type="submission" date="2024-09" db="EMBL/GenBank/DDBJ databases">
        <authorList>
            <person name="Pan X."/>
        </authorList>
    </citation>
    <scope>NUCLEOTIDE SEQUENCE [LARGE SCALE GENOMIC DNA]</scope>
    <source>
        <strain evidence="6 7">B2969</strain>
    </source>
</reference>
<dbReference type="EC" id="3.4.21.-" evidence="6"/>
<dbReference type="InterPro" id="IPR009003">
    <property type="entry name" value="Peptidase_S1_PA"/>
</dbReference>
<accession>A0ABW7Q8C0</accession>
<keyword evidence="6" id="KW-0645">Protease</keyword>
<dbReference type="PANTHER" id="PTHR43019:SF23">
    <property type="entry name" value="PROTEASE DO-LIKE 5, CHLOROPLASTIC"/>
    <property type="match status" value="1"/>
</dbReference>
<comment type="caution">
    <text evidence="6">The sequence shown here is derived from an EMBL/GenBank/DDBJ whole genome shotgun (WGS) entry which is preliminary data.</text>
</comment>
<dbReference type="SUPFAM" id="SSF50494">
    <property type="entry name" value="Trypsin-like serine proteases"/>
    <property type="match status" value="1"/>
</dbReference>
<keyword evidence="6" id="KW-0378">Hydrolase</keyword>